<sequence length="267" mass="29885">MNSTIVFIHGMFQNPKSWAKWITYFEAKEYNCLAPAWPLHEGEPADLRANPPAGLGDLELNDIIVKIEEMILKLDDKPIVVGHSVGGLIVQLLVNRKMVKAGVAIDSVAPNAMLDFDWGFFKNSAAIANPFKGNEPFEMDGQTFQETFCNTMDPEETKLAYQEFATHDSRNVLRDCMGEAGQLDVELAHAPLLLIAGEKDQIIPASLTEKNAKAYTDEGSITSFKEFPNRGHYICGEPGWEEVAAYAYNWLEDNKTAFQEEQKGFFK</sequence>
<evidence type="ECO:0000313" key="2">
    <source>
        <dbReference type="EMBL" id="MVN22999.1"/>
    </source>
</evidence>
<proteinExistence type="predicted"/>
<dbReference type="InterPro" id="IPR000073">
    <property type="entry name" value="AB_hydrolase_1"/>
</dbReference>
<name>A0A7K1T0B2_9SPHI</name>
<evidence type="ECO:0000313" key="3">
    <source>
        <dbReference type="Proteomes" id="UP000462014"/>
    </source>
</evidence>
<dbReference type="Proteomes" id="UP000462014">
    <property type="component" value="Unassembled WGS sequence"/>
</dbReference>
<dbReference type="PANTHER" id="PTHR43194:SF2">
    <property type="entry name" value="PEROXISOMAL MEMBRANE PROTEIN LPX1"/>
    <property type="match status" value="1"/>
</dbReference>
<dbReference type="InterPro" id="IPR029058">
    <property type="entry name" value="AB_hydrolase_fold"/>
</dbReference>
<dbReference type="SUPFAM" id="SSF53474">
    <property type="entry name" value="alpha/beta-Hydrolases"/>
    <property type="match status" value="1"/>
</dbReference>
<keyword evidence="2" id="KW-0378">Hydrolase</keyword>
<comment type="caution">
    <text evidence="2">The sequence shown here is derived from an EMBL/GenBank/DDBJ whole genome shotgun (WGS) entry which is preliminary data.</text>
</comment>
<dbReference type="PANTHER" id="PTHR43194">
    <property type="entry name" value="HYDROLASE ALPHA/BETA FOLD FAMILY"/>
    <property type="match status" value="1"/>
</dbReference>
<dbReference type="EMBL" id="WPIK01000016">
    <property type="protein sequence ID" value="MVN22999.1"/>
    <property type="molecule type" value="Genomic_DNA"/>
</dbReference>
<evidence type="ECO:0000259" key="1">
    <source>
        <dbReference type="Pfam" id="PF12697"/>
    </source>
</evidence>
<dbReference type="Pfam" id="PF12697">
    <property type="entry name" value="Abhydrolase_6"/>
    <property type="match status" value="1"/>
</dbReference>
<accession>A0A7K1T0B2</accession>
<organism evidence="2 3">
    <name type="scientific">Mucilaginibacter arboris</name>
    <dbReference type="NCBI Taxonomy" id="2682090"/>
    <lineage>
        <taxon>Bacteria</taxon>
        <taxon>Pseudomonadati</taxon>
        <taxon>Bacteroidota</taxon>
        <taxon>Sphingobacteriia</taxon>
        <taxon>Sphingobacteriales</taxon>
        <taxon>Sphingobacteriaceae</taxon>
        <taxon>Mucilaginibacter</taxon>
    </lineage>
</organism>
<dbReference type="AlphaFoldDB" id="A0A7K1T0B2"/>
<keyword evidence="3" id="KW-1185">Reference proteome</keyword>
<gene>
    <name evidence="2" type="ORF">GO621_15845</name>
</gene>
<protein>
    <submittedName>
        <fullName evidence="2">Alpha/beta fold hydrolase</fullName>
    </submittedName>
</protein>
<dbReference type="RefSeq" id="WP_157568797.1">
    <property type="nucleotide sequence ID" value="NZ_WPIK01000016.1"/>
</dbReference>
<dbReference type="Gene3D" id="3.40.50.1820">
    <property type="entry name" value="alpha/beta hydrolase"/>
    <property type="match status" value="1"/>
</dbReference>
<dbReference type="InterPro" id="IPR050228">
    <property type="entry name" value="Carboxylesterase_BioH"/>
</dbReference>
<dbReference type="GO" id="GO:0016787">
    <property type="term" value="F:hydrolase activity"/>
    <property type="evidence" value="ECO:0007669"/>
    <property type="project" value="UniProtKB-KW"/>
</dbReference>
<reference evidence="2 3" key="1">
    <citation type="submission" date="2019-12" db="EMBL/GenBank/DDBJ databases">
        <title>Mucilaginibacter sp. HMF7410 genome sequencing and assembly.</title>
        <authorList>
            <person name="Kang H."/>
            <person name="Cha I."/>
            <person name="Kim H."/>
            <person name="Joh K."/>
        </authorList>
    </citation>
    <scope>NUCLEOTIDE SEQUENCE [LARGE SCALE GENOMIC DNA]</scope>
    <source>
        <strain evidence="2 3">HMF7410</strain>
    </source>
</reference>
<feature type="domain" description="AB hydrolase-1" evidence="1">
    <location>
        <begin position="5"/>
        <end position="244"/>
    </location>
</feature>